<sequence>MWWKEGACLVVAFCGVEVCDRAGVDDGEAPVEAEGGCVPAGTPTLKAKALDGIKDHQVAAGKRLRSHDVQLMLIILV</sequence>
<dbReference type="EMBL" id="ASHM01061677">
    <property type="protein sequence ID" value="PNX90056.1"/>
    <property type="molecule type" value="Genomic_DNA"/>
</dbReference>
<evidence type="ECO:0000313" key="3">
    <source>
        <dbReference type="Proteomes" id="UP000236291"/>
    </source>
</evidence>
<name>A0A2K3MGZ3_TRIPR</name>
<reference evidence="2 3" key="2">
    <citation type="journal article" date="2017" name="Front. Plant Sci.">
        <title>Gene Classification and Mining of Molecular Markers Useful in Red Clover (Trifolium pratense) Breeding.</title>
        <authorList>
            <person name="Istvanek J."/>
            <person name="Dluhosova J."/>
            <person name="Dluhos P."/>
            <person name="Patkova L."/>
            <person name="Nedelnik J."/>
            <person name="Repkova J."/>
        </authorList>
    </citation>
    <scope>NUCLEOTIDE SEQUENCE [LARGE SCALE GENOMIC DNA]</scope>
    <source>
        <strain evidence="3">cv. Tatra</strain>
        <tissue evidence="2">Young leaves</tissue>
    </source>
</reference>
<feature type="signal peptide" evidence="1">
    <location>
        <begin position="1"/>
        <end position="21"/>
    </location>
</feature>
<keyword evidence="1" id="KW-0732">Signal</keyword>
<evidence type="ECO:0008006" key="4">
    <source>
        <dbReference type="Google" id="ProtNLM"/>
    </source>
</evidence>
<gene>
    <name evidence="2" type="ORF">L195_g046179</name>
</gene>
<evidence type="ECO:0000256" key="1">
    <source>
        <dbReference type="SAM" id="SignalP"/>
    </source>
</evidence>
<protein>
    <recommendedName>
        <fullName evidence="4">Secreted protein</fullName>
    </recommendedName>
</protein>
<organism evidence="2 3">
    <name type="scientific">Trifolium pratense</name>
    <name type="common">Red clover</name>
    <dbReference type="NCBI Taxonomy" id="57577"/>
    <lineage>
        <taxon>Eukaryota</taxon>
        <taxon>Viridiplantae</taxon>
        <taxon>Streptophyta</taxon>
        <taxon>Embryophyta</taxon>
        <taxon>Tracheophyta</taxon>
        <taxon>Spermatophyta</taxon>
        <taxon>Magnoliopsida</taxon>
        <taxon>eudicotyledons</taxon>
        <taxon>Gunneridae</taxon>
        <taxon>Pentapetalae</taxon>
        <taxon>rosids</taxon>
        <taxon>fabids</taxon>
        <taxon>Fabales</taxon>
        <taxon>Fabaceae</taxon>
        <taxon>Papilionoideae</taxon>
        <taxon>50 kb inversion clade</taxon>
        <taxon>NPAAA clade</taxon>
        <taxon>Hologalegina</taxon>
        <taxon>IRL clade</taxon>
        <taxon>Trifolieae</taxon>
        <taxon>Trifolium</taxon>
    </lineage>
</organism>
<dbReference type="AlphaFoldDB" id="A0A2K3MGZ3"/>
<dbReference type="Proteomes" id="UP000236291">
    <property type="component" value="Unassembled WGS sequence"/>
</dbReference>
<accession>A0A2K3MGZ3</accession>
<feature type="non-terminal residue" evidence="2">
    <location>
        <position position="77"/>
    </location>
</feature>
<reference evidence="2 3" key="1">
    <citation type="journal article" date="2014" name="Am. J. Bot.">
        <title>Genome assembly and annotation for red clover (Trifolium pratense; Fabaceae).</title>
        <authorList>
            <person name="Istvanek J."/>
            <person name="Jaros M."/>
            <person name="Krenek A."/>
            <person name="Repkova J."/>
        </authorList>
    </citation>
    <scope>NUCLEOTIDE SEQUENCE [LARGE SCALE GENOMIC DNA]</scope>
    <source>
        <strain evidence="3">cv. Tatra</strain>
        <tissue evidence="2">Young leaves</tissue>
    </source>
</reference>
<proteinExistence type="predicted"/>
<feature type="chain" id="PRO_5014421282" description="Secreted protein" evidence="1">
    <location>
        <begin position="22"/>
        <end position="77"/>
    </location>
</feature>
<evidence type="ECO:0000313" key="2">
    <source>
        <dbReference type="EMBL" id="PNX90056.1"/>
    </source>
</evidence>
<comment type="caution">
    <text evidence="2">The sequence shown here is derived from an EMBL/GenBank/DDBJ whole genome shotgun (WGS) entry which is preliminary data.</text>
</comment>